<accession>A0A7S3BAY6</accession>
<feature type="transmembrane region" description="Helical" evidence="1">
    <location>
        <begin position="12"/>
        <end position="28"/>
    </location>
</feature>
<proteinExistence type="predicted"/>
<keyword evidence="1" id="KW-0472">Membrane</keyword>
<evidence type="ECO:0000313" key="2">
    <source>
        <dbReference type="EMBL" id="CAE0128141.1"/>
    </source>
</evidence>
<dbReference type="AlphaFoldDB" id="A0A7S3BAY6"/>
<protein>
    <submittedName>
        <fullName evidence="2">Uncharacterized protein</fullName>
    </submittedName>
</protein>
<keyword evidence="1" id="KW-1133">Transmembrane helix</keyword>
<keyword evidence="1" id="KW-0812">Transmembrane</keyword>
<dbReference type="EMBL" id="HBHX01048688">
    <property type="protein sequence ID" value="CAE0128141.1"/>
    <property type="molecule type" value="Transcribed_RNA"/>
</dbReference>
<reference evidence="2" key="1">
    <citation type="submission" date="2021-01" db="EMBL/GenBank/DDBJ databases">
        <authorList>
            <person name="Corre E."/>
            <person name="Pelletier E."/>
            <person name="Niang G."/>
            <person name="Scheremetjew M."/>
            <person name="Finn R."/>
            <person name="Kale V."/>
            <person name="Holt S."/>
            <person name="Cochrane G."/>
            <person name="Meng A."/>
            <person name="Brown T."/>
            <person name="Cohen L."/>
        </authorList>
    </citation>
    <scope>NUCLEOTIDE SEQUENCE</scope>
    <source>
        <strain evidence="2">CCMP281</strain>
    </source>
</reference>
<organism evidence="2">
    <name type="scientific">Haptolina ericina</name>
    <dbReference type="NCBI Taxonomy" id="156174"/>
    <lineage>
        <taxon>Eukaryota</taxon>
        <taxon>Haptista</taxon>
        <taxon>Haptophyta</taxon>
        <taxon>Prymnesiophyceae</taxon>
        <taxon>Prymnesiales</taxon>
        <taxon>Prymnesiaceae</taxon>
        <taxon>Haptolina</taxon>
    </lineage>
</organism>
<sequence length="96" mass="10545">MAASPGAGTLSFWGFAIALSLLMSIRLLRSIPKRHTLRLQVWYWKAQRVLAARPGGRHARLSTVEEDDKSEITADVGGELVDSPIDVNSVTDVRNT</sequence>
<name>A0A7S3BAY6_9EUKA</name>
<evidence type="ECO:0000256" key="1">
    <source>
        <dbReference type="SAM" id="Phobius"/>
    </source>
</evidence>
<gene>
    <name evidence="2" type="ORF">HERI1096_LOCUS26974</name>
</gene>